<feature type="compositionally biased region" description="Acidic residues" evidence="1">
    <location>
        <begin position="999"/>
        <end position="1010"/>
    </location>
</feature>
<sequence>MATVGSPSYTAAHAAAVTRVQRANGNPYLILDVPQRTTDHAVLKTAKRKGALQLHPDKNRHPGAADAMKQFNEAFEKLIALPAGQFWQPTPVRTPAQPSTPTTASTSTSAPRSSGFAHEDFYKRSKENFERWHQRQRQQQQQQQSANARTYGAYFQSGAHPFSSFYHSGTSGTSGRTGAQRQHDYFTNSGSYGSAHSAKGKKKASAKSHKTKWQHYADEEVEEDDDDDEEDEEDVEYAGFKPSASSKSSTQPPCDHCHKSYATGVWPHPVLQHLRLCRECFKLPRFATVTRDQAMGTYGLTEEEIRMFAENLPPNVTPVAAWARNPTTMHGHPMIRIYLRDHIVKMQKVKLEAQQERHEQFKKRQEESDRRRRERHFAAEASAQGSSSTPRTSAETERARLRREADARAALLERARQAEERRRADAEQEMADRMQRERGFEPKQEGARPSGSQPQPAKPERSHAAPKAETAQQQWHRAKQEGQRSARPAPPTQAEQTRSTRAQESARAARSEIDAILEEILRTQAEDAADTTSRQSQARPAFRPTQGSAAEQNGPSSRSTQAAKSDADQIDEWLQQHMERQRNGQIDSEDDDVILDYEATRRGQRERHQQKKMRPEERRKAAFTQLREDLKHAREADAAAAAQAEAVAAAEHVRMHSSGARSGNGAYRTPYVVSDDSEMELGEEAAERTTSANTSAELPRHHAAAPAPAGSRPSFLQTPLGRPAFTRQQPTRSASVVTISDSEDELEEEDELLDQSPPRPPDMNGHVSDQSEESAASPKERQTAAQQSVDDDDDDFEITSVIYSGGSSTPPSTHNDATQASAPEPSSQQSAVNDAGAEVADATASAAGDELANSSHADGAAANGPVQAEPEAVPSDDKAGVAENGQSTPLTTPRKHRRSLGSELEGMDHGMKSSKRSRIQGKFAEATVHLVGAFRARSIGETSMSAHRRSKMPRSPSIPLSSSSKSLDKKKMARKPGLTKRNGDLAPAEPDAAKRQAETDSEQVQDEESVQEMLKTVGQSPFDPQDTKVPDTPKAGTRRSRTSQGESVEATDRASMPSPAKRPKQRASSEAPFISKRKTRSQARAREDNAHGRASIPADANLSIDGLKISPDPAASTPLDAVFAQDLRIDHRPLTFRSTTSPKLRVGSQSPRSVRTRLGQAPKMAASSPLRRPASNVAPRPLFPTAQEVVEDPSDNAIEDVEMEDL</sequence>
<feature type="compositionally biased region" description="Polar residues" evidence="1">
    <location>
        <begin position="384"/>
        <end position="393"/>
    </location>
</feature>
<feature type="compositionally biased region" description="Low complexity" evidence="1">
    <location>
        <begin position="817"/>
        <end position="831"/>
    </location>
</feature>
<feature type="compositionally biased region" description="Polar residues" evidence="1">
    <location>
        <begin position="726"/>
        <end position="740"/>
    </location>
</feature>
<dbReference type="Proteomes" id="UP001176517">
    <property type="component" value="Unassembled WGS sequence"/>
</dbReference>
<dbReference type="CDD" id="cd06257">
    <property type="entry name" value="DnaJ"/>
    <property type="match status" value="1"/>
</dbReference>
<dbReference type="Gene3D" id="1.10.287.110">
    <property type="entry name" value="DnaJ domain"/>
    <property type="match status" value="1"/>
</dbReference>
<feature type="region of interest" description="Disordered" evidence="1">
    <location>
        <begin position="354"/>
        <end position="401"/>
    </location>
</feature>
<dbReference type="SUPFAM" id="SSF46565">
    <property type="entry name" value="Chaperone J-domain"/>
    <property type="match status" value="1"/>
</dbReference>
<feature type="compositionally biased region" description="Basic and acidic residues" evidence="1">
    <location>
        <begin position="598"/>
        <end position="619"/>
    </location>
</feature>
<feature type="compositionally biased region" description="Acidic residues" evidence="1">
    <location>
        <begin position="675"/>
        <end position="684"/>
    </location>
</feature>
<feature type="region of interest" description="Disordered" evidence="1">
    <location>
        <begin position="649"/>
        <end position="920"/>
    </location>
</feature>
<feature type="compositionally biased region" description="Polar residues" evidence="1">
    <location>
        <begin position="243"/>
        <end position="252"/>
    </location>
</feature>
<feature type="compositionally biased region" description="Polar residues" evidence="1">
    <location>
        <begin position="1136"/>
        <end position="1153"/>
    </location>
</feature>
<feature type="compositionally biased region" description="Basic and acidic residues" evidence="1">
    <location>
        <begin position="414"/>
        <end position="446"/>
    </location>
</feature>
<feature type="compositionally biased region" description="Acidic residues" evidence="1">
    <location>
        <begin position="219"/>
        <end position="236"/>
    </location>
</feature>
<feature type="compositionally biased region" description="Polar residues" evidence="1">
    <location>
        <begin position="545"/>
        <end position="563"/>
    </location>
</feature>
<dbReference type="PROSITE" id="PS50076">
    <property type="entry name" value="DNAJ_2"/>
    <property type="match status" value="1"/>
</dbReference>
<feature type="domain" description="J" evidence="2">
    <location>
        <begin position="26"/>
        <end position="83"/>
    </location>
</feature>
<dbReference type="EMBL" id="JAPDMZ010000010">
    <property type="protein sequence ID" value="KAK0556858.1"/>
    <property type="molecule type" value="Genomic_DNA"/>
</dbReference>
<feature type="region of interest" description="Disordered" evidence="1">
    <location>
        <begin position="86"/>
        <end position="117"/>
    </location>
</feature>
<feature type="compositionally biased region" description="Basic and acidic residues" evidence="1">
    <location>
        <begin position="507"/>
        <end position="525"/>
    </location>
</feature>
<feature type="compositionally biased region" description="Acidic residues" evidence="1">
    <location>
        <begin position="741"/>
        <end position="753"/>
    </location>
</feature>
<dbReference type="InterPro" id="IPR036869">
    <property type="entry name" value="J_dom_sf"/>
</dbReference>
<accession>A0AAN6GV66</accession>
<protein>
    <submittedName>
        <fullName evidence="3">Chaperone protein dnaJ</fullName>
    </submittedName>
</protein>
<gene>
    <name evidence="3" type="primary">HLJ1_1</name>
    <name evidence="3" type="ORF">OC846_000885</name>
</gene>
<feature type="compositionally biased region" description="Acidic residues" evidence="1">
    <location>
        <begin position="1189"/>
        <end position="1206"/>
    </location>
</feature>
<name>A0AAN6GV66_9BASI</name>
<evidence type="ECO:0000313" key="4">
    <source>
        <dbReference type="Proteomes" id="UP001176517"/>
    </source>
</evidence>
<keyword evidence="4" id="KW-1185">Reference proteome</keyword>
<evidence type="ECO:0000313" key="3">
    <source>
        <dbReference type="EMBL" id="KAK0556858.1"/>
    </source>
</evidence>
<feature type="compositionally biased region" description="Basic and acidic residues" evidence="1">
    <location>
        <begin position="354"/>
        <end position="371"/>
    </location>
</feature>
<feature type="compositionally biased region" description="Polar residues" evidence="1">
    <location>
        <begin position="801"/>
        <end position="816"/>
    </location>
</feature>
<feature type="compositionally biased region" description="Low complexity" evidence="1">
    <location>
        <begin position="955"/>
        <end position="965"/>
    </location>
</feature>
<feature type="compositionally biased region" description="Low complexity" evidence="1">
    <location>
        <begin position="94"/>
        <end position="114"/>
    </location>
</feature>
<feature type="compositionally biased region" description="Basic residues" evidence="1">
    <location>
        <begin position="198"/>
        <end position="213"/>
    </location>
</feature>
<comment type="caution">
    <text evidence="3">The sequence shown here is derived from an EMBL/GenBank/DDBJ whole genome shotgun (WGS) entry which is preliminary data.</text>
</comment>
<feature type="compositionally biased region" description="Low complexity" evidence="1">
    <location>
        <begin position="168"/>
        <end position="178"/>
    </location>
</feature>
<organism evidence="3 4">
    <name type="scientific">Tilletia horrida</name>
    <dbReference type="NCBI Taxonomy" id="155126"/>
    <lineage>
        <taxon>Eukaryota</taxon>
        <taxon>Fungi</taxon>
        <taxon>Dikarya</taxon>
        <taxon>Basidiomycota</taxon>
        <taxon>Ustilaginomycotina</taxon>
        <taxon>Exobasidiomycetes</taxon>
        <taxon>Tilletiales</taxon>
        <taxon>Tilletiaceae</taxon>
        <taxon>Tilletia</taxon>
    </lineage>
</organism>
<evidence type="ECO:0000256" key="1">
    <source>
        <dbReference type="SAM" id="MobiDB-lite"/>
    </source>
</evidence>
<reference evidence="3" key="1">
    <citation type="journal article" date="2023" name="PhytoFront">
        <title>Draft Genome Resources of Seven Strains of Tilletia horrida, Causal Agent of Kernel Smut of Rice.</title>
        <authorList>
            <person name="Khanal S."/>
            <person name="Antony Babu S."/>
            <person name="Zhou X.G."/>
        </authorList>
    </citation>
    <scope>NUCLEOTIDE SEQUENCE</scope>
    <source>
        <strain evidence="3">TX6</strain>
    </source>
</reference>
<dbReference type="InterPro" id="IPR001623">
    <property type="entry name" value="DnaJ_domain"/>
</dbReference>
<dbReference type="AlphaFoldDB" id="A0AAN6GV66"/>
<feature type="region of interest" description="Disordered" evidence="1">
    <location>
        <begin position="933"/>
        <end position="1117"/>
    </location>
</feature>
<feature type="region of interest" description="Disordered" evidence="1">
    <location>
        <begin position="166"/>
        <end position="253"/>
    </location>
</feature>
<evidence type="ECO:0000259" key="2">
    <source>
        <dbReference type="PROSITE" id="PS50076"/>
    </source>
</evidence>
<feature type="region of interest" description="Disordered" evidence="1">
    <location>
        <begin position="1134"/>
        <end position="1206"/>
    </location>
</feature>
<feature type="compositionally biased region" description="Low complexity" evidence="1">
    <location>
        <begin position="497"/>
        <end position="506"/>
    </location>
</feature>
<proteinExistence type="predicted"/>
<dbReference type="SMART" id="SM00271">
    <property type="entry name" value="DnaJ"/>
    <property type="match status" value="1"/>
</dbReference>
<feature type="region of interest" description="Disordered" evidence="1">
    <location>
        <begin position="414"/>
        <end position="619"/>
    </location>
</feature>
<feature type="region of interest" description="Disordered" evidence="1">
    <location>
        <begin position="129"/>
        <end position="149"/>
    </location>
</feature>
<dbReference type="Pfam" id="PF00226">
    <property type="entry name" value="DnaJ"/>
    <property type="match status" value="1"/>
</dbReference>